<feature type="compositionally biased region" description="Basic and acidic residues" evidence="1">
    <location>
        <begin position="11"/>
        <end position="20"/>
    </location>
</feature>
<organism evidence="2 3">
    <name type="scientific">Phreatobacter oligotrophus</name>
    <dbReference type="NCBI Taxonomy" id="1122261"/>
    <lineage>
        <taxon>Bacteria</taxon>
        <taxon>Pseudomonadati</taxon>
        <taxon>Pseudomonadota</taxon>
        <taxon>Alphaproteobacteria</taxon>
        <taxon>Hyphomicrobiales</taxon>
        <taxon>Phreatobacteraceae</taxon>
        <taxon>Phreatobacter</taxon>
    </lineage>
</organism>
<proteinExistence type="predicted"/>
<feature type="region of interest" description="Disordered" evidence="1">
    <location>
        <begin position="1"/>
        <end position="20"/>
    </location>
</feature>
<dbReference type="Proteomes" id="UP000241808">
    <property type="component" value="Unassembled WGS sequence"/>
</dbReference>
<keyword evidence="3" id="KW-1185">Reference proteome</keyword>
<dbReference type="OrthoDB" id="8480916at2"/>
<dbReference type="EMBL" id="PZZL01000004">
    <property type="protein sequence ID" value="PTM57299.1"/>
    <property type="molecule type" value="Genomic_DNA"/>
</dbReference>
<gene>
    <name evidence="2" type="ORF">C8P69_104350</name>
</gene>
<evidence type="ECO:0000313" key="2">
    <source>
        <dbReference type="EMBL" id="PTM57299.1"/>
    </source>
</evidence>
<evidence type="ECO:0000313" key="3">
    <source>
        <dbReference type="Proteomes" id="UP000241808"/>
    </source>
</evidence>
<evidence type="ECO:0000256" key="1">
    <source>
        <dbReference type="SAM" id="MobiDB-lite"/>
    </source>
</evidence>
<protein>
    <submittedName>
        <fullName evidence="2">Uncharacterized protein</fullName>
    </submittedName>
</protein>
<dbReference type="RefSeq" id="WP_108177203.1">
    <property type="nucleotide sequence ID" value="NZ_PZZL01000004.1"/>
</dbReference>
<feature type="region of interest" description="Disordered" evidence="1">
    <location>
        <begin position="86"/>
        <end position="161"/>
    </location>
</feature>
<dbReference type="AlphaFoldDB" id="A0A2T4Z5Y2"/>
<reference evidence="2 3" key="1">
    <citation type="submission" date="2018-04" db="EMBL/GenBank/DDBJ databases">
        <title>Genomic Encyclopedia of Archaeal and Bacterial Type Strains, Phase II (KMG-II): from individual species to whole genera.</title>
        <authorList>
            <person name="Goeker M."/>
        </authorList>
    </citation>
    <scope>NUCLEOTIDE SEQUENCE [LARGE SCALE GENOMIC DNA]</scope>
    <source>
        <strain evidence="2 3">DSM 25521</strain>
    </source>
</reference>
<accession>A0A2T4Z5Y2</accession>
<comment type="caution">
    <text evidence="2">The sequence shown here is derived from an EMBL/GenBank/DDBJ whole genome shotgun (WGS) entry which is preliminary data.</text>
</comment>
<name>A0A2T4Z5Y2_9HYPH</name>
<sequence>MAFTEQAVMDQAKRPARDLPRARRRLSAALVLAAAALGLAGCQHGNDGYPSPYGPSRATPLPPVAGGGLWSPAPIRTSGYGAATLINRLPPPPTVAPPARSSETPELLTPAQAAERRRQLEAARGGAASAMEERIRSQGRVRGPGTGARPAIDPAERGSED</sequence>